<dbReference type="PROSITE" id="PS52016">
    <property type="entry name" value="TONB_DEPENDENT_REC_3"/>
    <property type="match status" value="1"/>
</dbReference>
<accession>A0A964TBP8</accession>
<name>A0A964TBP8_9FLAO</name>
<keyword evidence="1" id="KW-0472">Membrane</keyword>
<dbReference type="Proteomes" id="UP000667650">
    <property type="component" value="Unassembled WGS sequence"/>
</dbReference>
<keyword evidence="1" id="KW-0813">Transport</keyword>
<dbReference type="InterPro" id="IPR039426">
    <property type="entry name" value="TonB-dep_rcpt-like"/>
</dbReference>
<keyword evidence="1" id="KW-1134">Transmembrane beta strand</keyword>
<keyword evidence="3" id="KW-1185">Reference proteome</keyword>
<evidence type="ECO:0008006" key="4">
    <source>
        <dbReference type="Google" id="ProtNLM"/>
    </source>
</evidence>
<dbReference type="EMBL" id="JAAABI010000002">
    <property type="protein sequence ID" value="NAY91924.1"/>
    <property type="molecule type" value="Genomic_DNA"/>
</dbReference>
<comment type="caution">
    <text evidence="2">The sequence shown here is derived from an EMBL/GenBank/DDBJ whole genome shotgun (WGS) entry which is preliminary data.</text>
</comment>
<organism evidence="2 3">
    <name type="scientific">Flagellimonas ochracea</name>
    <dbReference type="NCBI Taxonomy" id="2696472"/>
    <lineage>
        <taxon>Bacteria</taxon>
        <taxon>Pseudomonadati</taxon>
        <taxon>Bacteroidota</taxon>
        <taxon>Flavobacteriia</taxon>
        <taxon>Flavobacteriales</taxon>
        <taxon>Flavobacteriaceae</taxon>
        <taxon>Flagellimonas</taxon>
    </lineage>
</organism>
<evidence type="ECO:0000313" key="3">
    <source>
        <dbReference type="Proteomes" id="UP000667650"/>
    </source>
</evidence>
<dbReference type="GO" id="GO:0009279">
    <property type="term" value="C:cell outer membrane"/>
    <property type="evidence" value="ECO:0007669"/>
    <property type="project" value="UniProtKB-SubCell"/>
</dbReference>
<comment type="subcellular location">
    <subcellularLocation>
        <location evidence="1">Cell outer membrane</location>
        <topology evidence="1">Multi-pass membrane protein</topology>
    </subcellularLocation>
</comment>
<evidence type="ECO:0000313" key="2">
    <source>
        <dbReference type="EMBL" id="NAY91924.1"/>
    </source>
</evidence>
<protein>
    <recommendedName>
        <fullName evidence="4">TonB-dependent receptor</fullName>
    </recommendedName>
</protein>
<sequence>MAKRFSLGLNVGVNNIFNTRFAQFVLINAVGFGGSEPRYFYPGNARNYYGGIRLQYRL</sequence>
<keyword evidence="1" id="KW-0812">Transmembrane</keyword>
<dbReference type="RefSeq" id="WP_166523319.1">
    <property type="nucleotide sequence ID" value="NZ_JAAABI010000002.1"/>
</dbReference>
<gene>
    <name evidence="2" type="ORF">GTQ34_08340</name>
</gene>
<reference evidence="2" key="1">
    <citation type="submission" date="2020-01" db="EMBL/GenBank/DDBJ databases">
        <title>Muricauda ochracea sp. nov., isolated from a tidal flat of Garorim bay in Korea.</title>
        <authorList>
            <person name="Kim D."/>
            <person name="Yoo Y."/>
            <person name="Kim J.-J."/>
        </authorList>
    </citation>
    <scope>NUCLEOTIDE SEQUENCE</scope>
    <source>
        <strain evidence="2">JGD-17</strain>
    </source>
</reference>
<comment type="similarity">
    <text evidence="1">Belongs to the TonB-dependent receptor family.</text>
</comment>
<dbReference type="AlphaFoldDB" id="A0A964TBP8"/>
<proteinExistence type="inferred from homology"/>
<keyword evidence="1" id="KW-0998">Cell outer membrane</keyword>
<evidence type="ECO:0000256" key="1">
    <source>
        <dbReference type="PROSITE-ProRule" id="PRU01360"/>
    </source>
</evidence>